<dbReference type="OrthoDB" id="9814270at2"/>
<gene>
    <name evidence="7" type="ORF">CW354_13235</name>
</gene>
<reference evidence="7 8" key="1">
    <citation type="submission" date="2017-12" db="EMBL/GenBank/DDBJ databases">
        <authorList>
            <person name="Hurst M.R.H."/>
        </authorList>
    </citation>
    <scope>NUCLEOTIDE SEQUENCE [LARGE SCALE GENOMIC DNA]</scope>
    <source>
        <strain evidence="7 8">SY-3-19</strain>
    </source>
</reference>
<keyword evidence="5 6" id="KW-0472">Membrane</keyword>
<keyword evidence="3 6" id="KW-0812">Transmembrane</keyword>
<sequence>MDDHRNKTKEMKEPSAASFWGPPASMRRRRLWYVPLLIGLSALAALILFIAHLSDITGFARQAANAKAGPMFAAVATQAAPYLLSALVWLMFLRRAATPMTLSSLVPLSFAKLFADQALPTGGLSGAAFFLFALTRRGVPDKIAFRTFTFTTTAYFLAFLIAAIVSLAMLSLAEKAPPALSASVSAFAAIFLFLTIAVALIILYKPTFSPSFIREHRFAAKAAEFAGAAVHDIRYMPSLFTKLAFILLASRAIDGLTLMLISEAIGAPISLWTGFVAVAIASIAATIGPAPMGLGTFEAGMIASLTVFGAGVEDALTATLIYRGLTLWLPLLPGFIIIQREFLQAREAAGPAEGQSDQNQT</sequence>
<accession>A0A2S7K3F4</accession>
<evidence type="ECO:0000313" key="7">
    <source>
        <dbReference type="EMBL" id="PQA87016.1"/>
    </source>
</evidence>
<dbReference type="InterPro" id="IPR022791">
    <property type="entry name" value="L-PG_synthase/AglD"/>
</dbReference>
<evidence type="ECO:0000256" key="6">
    <source>
        <dbReference type="SAM" id="Phobius"/>
    </source>
</evidence>
<evidence type="ECO:0000256" key="5">
    <source>
        <dbReference type="ARBA" id="ARBA00023136"/>
    </source>
</evidence>
<dbReference type="EMBL" id="PJCH01000010">
    <property type="protein sequence ID" value="PQA87016.1"/>
    <property type="molecule type" value="Genomic_DNA"/>
</dbReference>
<feature type="transmembrane region" description="Helical" evidence="6">
    <location>
        <begin position="320"/>
        <end position="338"/>
    </location>
</feature>
<evidence type="ECO:0008006" key="9">
    <source>
        <dbReference type="Google" id="ProtNLM"/>
    </source>
</evidence>
<feature type="transmembrane region" description="Helical" evidence="6">
    <location>
        <begin position="71"/>
        <end position="92"/>
    </location>
</feature>
<evidence type="ECO:0000256" key="4">
    <source>
        <dbReference type="ARBA" id="ARBA00022989"/>
    </source>
</evidence>
<feature type="transmembrane region" description="Helical" evidence="6">
    <location>
        <begin position="154"/>
        <end position="172"/>
    </location>
</feature>
<evidence type="ECO:0000256" key="2">
    <source>
        <dbReference type="ARBA" id="ARBA00022475"/>
    </source>
</evidence>
<proteinExistence type="predicted"/>
<organism evidence="7 8">
    <name type="scientific">Hyphococcus luteus</name>
    <dbReference type="NCBI Taxonomy" id="2058213"/>
    <lineage>
        <taxon>Bacteria</taxon>
        <taxon>Pseudomonadati</taxon>
        <taxon>Pseudomonadota</taxon>
        <taxon>Alphaproteobacteria</taxon>
        <taxon>Parvularculales</taxon>
        <taxon>Parvularculaceae</taxon>
        <taxon>Hyphococcus</taxon>
    </lineage>
</organism>
<dbReference type="PANTHER" id="PTHR39087">
    <property type="entry name" value="UPF0104 MEMBRANE PROTEIN MJ1595"/>
    <property type="match status" value="1"/>
</dbReference>
<keyword evidence="4 6" id="KW-1133">Transmembrane helix</keyword>
<feature type="transmembrane region" description="Helical" evidence="6">
    <location>
        <begin position="184"/>
        <end position="204"/>
    </location>
</feature>
<comment type="subcellular location">
    <subcellularLocation>
        <location evidence="1">Cell membrane</location>
        <topology evidence="1">Multi-pass membrane protein</topology>
    </subcellularLocation>
</comment>
<feature type="transmembrane region" description="Helical" evidence="6">
    <location>
        <begin position="269"/>
        <end position="288"/>
    </location>
</feature>
<dbReference type="PANTHER" id="PTHR39087:SF2">
    <property type="entry name" value="UPF0104 MEMBRANE PROTEIN MJ1595"/>
    <property type="match status" value="1"/>
</dbReference>
<dbReference type="RefSeq" id="WP_104830574.1">
    <property type="nucleotide sequence ID" value="NZ_PJCH01000010.1"/>
</dbReference>
<evidence type="ECO:0000313" key="8">
    <source>
        <dbReference type="Proteomes" id="UP000239504"/>
    </source>
</evidence>
<dbReference type="Pfam" id="PF03706">
    <property type="entry name" value="LPG_synthase_TM"/>
    <property type="match status" value="1"/>
</dbReference>
<feature type="transmembrane region" description="Helical" evidence="6">
    <location>
        <begin position="31"/>
        <end position="51"/>
    </location>
</feature>
<keyword evidence="2" id="KW-1003">Cell membrane</keyword>
<comment type="caution">
    <text evidence="7">The sequence shown here is derived from an EMBL/GenBank/DDBJ whole genome shotgun (WGS) entry which is preliminary data.</text>
</comment>
<name>A0A2S7K3F4_9PROT</name>
<evidence type="ECO:0000256" key="3">
    <source>
        <dbReference type="ARBA" id="ARBA00022692"/>
    </source>
</evidence>
<keyword evidence="8" id="KW-1185">Reference proteome</keyword>
<dbReference type="AlphaFoldDB" id="A0A2S7K3F4"/>
<dbReference type="Proteomes" id="UP000239504">
    <property type="component" value="Unassembled WGS sequence"/>
</dbReference>
<dbReference type="GO" id="GO:0005886">
    <property type="term" value="C:plasma membrane"/>
    <property type="evidence" value="ECO:0007669"/>
    <property type="project" value="UniProtKB-SubCell"/>
</dbReference>
<evidence type="ECO:0000256" key="1">
    <source>
        <dbReference type="ARBA" id="ARBA00004651"/>
    </source>
</evidence>
<protein>
    <recommendedName>
        <fullName evidence="9">TIGR00374 family protein</fullName>
    </recommendedName>
</protein>